<name>A0A1L9RIX8_ASPWE</name>
<evidence type="ECO:0000256" key="6">
    <source>
        <dbReference type="SAM" id="MobiDB-lite"/>
    </source>
</evidence>
<dbReference type="STRING" id="1073089.A0A1L9RIX8"/>
<dbReference type="PANTHER" id="PTHR12943:SF27">
    <property type="entry name" value="HOMOCYSTEINE-INDUCED ENDOPLASMIC RETICULUM PROTEIN, ISOFORM A"/>
    <property type="match status" value="1"/>
</dbReference>
<dbReference type="RefSeq" id="XP_040688527.1">
    <property type="nucleotide sequence ID" value="XM_040833005.1"/>
</dbReference>
<dbReference type="VEuPathDB" id="FungiDB:ASPWEDRAFT_27544"/>
<accession>A0A1L9RIX8</accession>
<feature type="region of interest" description="Disordered" evidence="6">
    <location>
        <begin position="533"/>
        <end position="557"/>
    </location>
</feature>
<feature type="compositionally biased region" description="Polar residues" evidence="6">
    <location>
        <begin position="130"/>
        <end position="140"/>
    </location>
</feature>
<keyword evidence="2" id="KW-0812">Transmembrane</keyword>
<dbReference type="GO" id="GO:0030968">
    <property type="term" value="P:endoplasmic reticulum unfolded protein response"/>
    <property type="evidence" value="ECO:0007669"/>
    <property type="project" value="TreeGrafter"/>
</dbReference>
<dbReference type="GO" id="GO:0016020">
    <property type="term" value="C:membrane"/>
    <property type="evidence" value="ECO:0007669"/>
    <property type="project" value="UniProtKB-SubCell"/>
</dbReference>
<dbReference type="FunFam" id="3.10.20.90:FF:000046">
    <property type="entry name" value="Homocysteine-responsive endoplasmic reticulum-resident ubiquitin-like domain member 2 protein"/>
    <property type="match status" value="1"/>
</dbReference>
<proteinExistence type="predicted"/>
<dbReference type="InterPro" id="IPR029071">
    <property type="entry name" value="Ubiquitin-like_domsf"/>
</dbReference>
<feature type="region of interest" description="Disordered" evidence="6">
    <location>
        <begin position="112"/>
        <end position="174"/>
    </location>
</feature>
<dbReference type="Gene3D" id="3.10.20.90">
    <property type="entry name" value="Phosphatidylinositol 3-kinase Catalytic Subunit, Chain A, domain 1"/>
    <property type="match status" value="1"/>
</dbReference>
<feature type="region of interest" description="Disordered" evidence="6">
    <location>
        <begin position="195"/>
        <end position="250"/>
    </location>
</feature>
<feature type="compositionally biased region" description="Polar residues" evidence="6">
    <location>
        <begin position="1"/>
        <end position="13"/>
    </location>
</feature>
<keyword evidence="3" id="KW-1133">Transmembrane helix</keyword>
<keyword evidence="4" id="KW-0472">Membrane</keyword>
<evidence type="ECO:0000313" key="8">
    <source>
        <dbReference type="EMBL" id="OJJ34851.1"/>
    </source>
</evidence>
<evidence type="ECO:0000259" key="7">
    <source>
        <dbReference type="PROSITE" id="PS50053"/>
    </source>
</evidence>
<evidence type="ECO:0000256" key="4">
    <source>
        <dbReference type="ARBA" id="ARBA00023136"/>
    </source>
</evidence>
<organism evidence="8 9">
    <name type="scientific">Aspergillus wentii DTO 134E9</name>
    <dbReference type="NCBI Taxonomy" id="1073089"/>
    <lineage>
        <taxon>Eukaryota</taxon>
        <taxon>Fungi</taxon>
        <taxon>Dikarya</taxon>
        <taxon>Ascomycota</taxon>
        <taxon>Pezizomycotina</taxon>
        <taxon>Eurotiomycetes</taxon>
        <taxon>Eurotiomycetidae</taxon>
        <taxon>Eurotiales</taxon>
        <taxon>Aspergillaceae</taxon>
        <taxon>Aspergillus</taxon>
        <taxon>Aspergillus subgen. Cremei</taxon>
    </lineage>
</organism>
<gene>
    <name evidence="8" type="ORF">ASPWEDRAFT_27544</name>
</gene>
<protein>
    <recommendedName>
        <fullName evidence="7">Ubiquitin-like domain-containing protein</fullName>
    </recommendedName>
</protein>
<feature type="compositionally biased region" description="Low complexity" evidence="6">
    <location>
        <begin position="533"/>
        <end position="544"/>
    </location>
</feature>
<feature type="compositionally biased region" description="Basic and acidic residues" evidence="6">
    <location>
        <begin position="603"/>
        <end position="617"/>
    </location>
</feature>
<evidence type="ECO:0000313" key="9">
    <source>
        <dbReference type="Proteomes" id="UP000184383"/>
    </source>
</evidence>
<evidence type="ECO:0000256" key="5">
    <source>
        <dbReference type="ARBA" id="ARBA00023230"/>
    </source>
</evidence>
<dbReference type="OrthoDB" id="21589at2759"/>
<dbReference type="InterPro" id="IPR039751">
    <property type="entry name" value="HERPUD1/2"/>
</dbReference>
<feature type="compositionally biased region" description="Low complexity" evidence="6">
    <location>
        <begin position="236"/>
        <end position="250"/>
    </location>
</feature>
<keyword evidence="9" id="KW-1185">Reference proteome</keyword>
<dbReference type="InterPro" id="IPR000626">
    <property type="entry name" value="Ubiquitin-like_dom"/>
</dbReference>
<comment type="subcellular location">
    <subcellularLocation>
        <location evidence="1">Membrane</location>
    </subcellularLocation>
</comment>
<feature type="compositionally biased region" description="Low complexity" evidence="6">
    <location>
        <begin position="115"/>
        <end position="129"/>
    </location>
</feature>
<feature type="domain" description="Ubiquitin-like" evidence="7">
    <location>
        <begin position="29"/>
        <end position="91"/>
    </location>
</feature>
<dbReference type="PANTHER" id="PTHR12943">
    <property type="entry name" value="HOMOCYSTEINE-RESPONSIVE ENDOPLASMIC RETICULUM-RESIDENT UNIQUITIN-LIKE DOMAIN HERPUD PROTEIN FAMILY MEMBER"/>
    <property type="match status" value="1"/>
</dbReference>
<evidence type="ECO:0000256" key="1">
    <source>
        <dbReference type="ARBA" id="ARBA00004370"/>
    </source>
</evidence>
<keyword evidence="5" id="KW-0834">Unfolded protein response</keyword>
<feature type="compositionally biased region" description="Basic and acidic residues" evidence="6">
    <location>
        <begin position="627"/>
        <end position="645"/>
    </location>
</feature>
<dbReference type="SUPFAM" id="SSF54236">
    <property type="entry name" value="Ubiquitin-like"/>
    <property type="match status" value="1"/>
</dbReference>
<reference evidence="9" key="1">
    <citation type="journal article" date="2017" name="Genome Biol.">
        <title>Comparative genomics reveals high biological diversity and specific adaptations in the industrially and medically important fungal genus Aspergillus.</title>
        <authorList>
            <person name="de Vries R.P."/>
            <person name="Riley R."/>
            <person name="Wiebenga A."/>
            <person name="Aguilar-Osorio G."/>
            <person name="Amillis S."/>
            <person name="Uchima C.A."/>
            <person name="Anderluh G."/>
            <person name="Asadollahi M."/>
            <person name="Askin M."/>
            <person name="Barry K."/>
            <person name="Battaglia E."/>
            <person name="Bayram O."/>
            <person name="Benocci T."/>
            <person name="Braus-Stromeyer S.A."/>
            <person name="Caldana C."/>
            <person name="Canovas D."/>
            <person name="Cerqueira G.C."/>
            <person name="Chen F."/>
            <person name="Chen W."/>
            <person name="Choi C."/>
            <person name="Clum A."/>
            <person name="Dos Santos R.A."/>
            <person name="Damasio A.R."/>
            <person name="Diallinas G."/>
            <person name="Emri T."/>
            <person name="Fekete E."/>
            <person name="Flipphi M."/>
            <person name="Freyberg S."/>
            <person name="Gallo A."/>
            <person name="Gournas C."/>
            <person name="Habgood R."/>
            <person name="Hainaut M."/>
            <person name="Harispe M.L."/>
            <person name="Henrissat B."/>
            <person name="Hilden K.S."/>
            <person name="Hope R."/>
            <person name="Hossain A."/>
            <person name="Karabika E."/>
            <person name="Karaffa L."/>
            <person name="Karanyi Z."/>
            <person name="Krasevec N."/>
            <person name="Kuo A."/>
            <person name="Kusch H."/>
            <person name="LaButti K."/>
            <person name="Lagendijk E.L."/>
            <person name="Lapidus A."/>
            <person name="Levasseur A."/>
            <person name="Lindquist E."/>
            <person name="Lipzen A."/>
            <person name="Logrieco A.F."/>
            <person name="MacCabe A."/>
            <person name="Maekelae M.R."/>
            <person name="Malavazi I."/>
            <person name="Melin P."/>
            <person name="Meyer V."/>
            <person name="Mielnichuk N."/>
            <person name="Miskei M."/>
            <person name="Molnar A.P."/>
            <person name="Mule G."/>
            <person name="Ngan C.Y."/>
            <person name="Orejas M."/>
            <person name="Orosz E."/>
            <person name="Ouedraogo J.P."/>
            <person name="Overkamp K.M."/>
            <person name="Park H.-S."/>
            <person name="Perrone G."/>
            <person name="Piumi F."/>
            <person name="Punt P.J."/>
            <person name="Ram A.F."/>
            <person name="Ramon A."/>
            <person name="Rauscher S."/>
            <person name="Record E."/>
            <person name="Riano-Pachon D.M."/>
            <person name="Robert V."/>
            <person name="Roehrig J."/>
            <person name="Ruller R."/>
            <person name="Salamov A."/>
            <person name="Salih N.S."/>
            <person name="Samson R.A."/>
            <person name="Sandor E."/>
            <person name="Sanguinetti M."/>
            <person name="Schuetze T."/>
            <person name="Sepcic K."/>
            <person name="Shelest E."/>
            <person name="Sherlock G."/>
            <person name="Sophianopoulou V."/>
            <person name="Squina F.M."/>
            <person name="Sun H."/>
            <person name="Susca A."/>
            <person name="Todd R.B."/>
            <person name="Tsang A."/>
            <person name="Unkles S.E."/>
            <person name="van de Wiele N."/>
            <person name="van Rossen-Uffink D."/>
            <person name="Oliveira J.V."/>
            <person name="Vesth T.C."/>
            <person name="Visser J."/>
            <person name="Yu J.-H."/>
            <person name="Zhou M."/>
            <person name="Andersen M.R."/>
            <person name="Archer D.B."/>
            <person name="Baker S.E."/>
            <person name="Benoit I."/>
            <person name="Brakhage A.A."/>
            <person name="Braus G.H."/>
            <person name="Fischer R."/>
            <person name="Frisvad J.C."/>
            <person name="Goldman G.H."/>
            <person name="Houbraken J."/>
            <person name="Oakley B."/>
            <person name="Pocsi I."/>
            <person name="Scazzocchio C."/>
            <person name="Seiboth B."/>
            <person name="vanKuyk P.A."/>
            <person name="Wortman J."/>
            <person name="Dyer P.S."/>
            <person name="Grigoriev I.V."/>
        </authorList>
    </citation>
    <scope>NUCLEOTIDE SEQUENCE [LARGE SCALE GENOMIC DNA]</scope>
    <source>
        <strain evidence="9">DTO 134E9</strain>
    </source>
</reference>
<dbReference type="PROSITE" id="PS50053">
    <property type="entry name" value="UBIQUITIN_2"/>
    <property type="match status" value="1"/>
</dbReference>
<feature type="region of interest" description="Disordered" evidence="6">
    <location>
        <begin position="1"/>
        <end position="21"/>
    </location>
</feature>
<feature type="compositionally biased region" description="Polar residues" evidence="6">
    <location>
        <begin position="202"/>
        <end position="235"/>
    </location>
</feature>
<dbReference type="GeneID" id="63748853"/>
<dbReference type="EMBL" id="KV878212">
    <property type="protein sequence ID" value="OJJ34851.1"/>
    <property type="molecule type" value="Genomic_DNA"/>
</dbReference>
<dbReference type="Proteomes" id="UP000184383">
    <property type="component" value="Unassembled WGS sequence"/>
</dbReference>
<feature type="region of interest" description="Disordered" evidence="6">
    <location>
        <begin position="600"/>
        <end position="645"/>
    </location>
</feature>
<evidence type="ECO:0000256" key="3">
    <source>
        <dbReference type="ARBA" id="ARBA00022989"/>
    </source>
</evidence>
<dbReference type="AlphaFoldDB" id="A0A1L9RIX8"/>
<evidence type="ECO:0000256" key="2">
    <source>
        <dbReference type="ARBA" id="ARBA00022692"/>
    </source>
</evidence>
<dbReference type="Pfam" id="PF00240">
    <property type="entry name" value="ubiquitin"/>
    <property type="match status" value="1"/>
</dbReference>
<sequence>MATISDSTGNPPQSSSADSGSSIRSMIALHVLCPSLPPPNRFTLHDLPLSTTVAGLKARISQSIPSEPSPGNQRLIYGGKPLSNDGVTLQNILEPVDQSEYSMHLVLPPAPIPSATPITSASPVTPTPTQDSTGTPTQRNPFLPSSRFPLPNVTPNDQGIRQRRPVAPSAPNEAQIEFELRRNIEAIRRQIDAQRRGASPLRTESQEAATTSSFNPLASHPSSSLFPQQGAWQPMSSNLSHPPLTSTTTTSHFTMSSDVAPSSSIGGINPEDRILYEVQPRLQLLRRDIELEEDLLRQGIAPPISQITRIRTQLFQILDDQYRNPGAPRDGTVESLLSRILNIYTRADQIRVSQSSPATLQNNNPERVTTTERERAPLYLLSSPDGYQALVTSPGGTESIQSSLAALRAAHTPDALPIHGPGHPPDMHRNPNAAVLENAVRQAVMNNNQRQERVGLARGVRRIWLFVRLYFFCYMFSEPGTWTRIFFVTLAVIISLLSETGVPQHLHRLFVAPVQQHLEGLVHFVPDQHLRPQNQTQAATGQAAVNPPNGPVDGRGRTFTSELRQNFRRVERSLALFIASLVPGVGERHIEMRNTAEAALNAERARGEEEERRRQEAGNEENAEQPPHQEGETARPEPAQHDDRE</sequence>